<dbReference type="PANTHER" id="PTHR45717">
    <property type="entry name" value="OS12G0527900 PROTEIN"/>
    <property type="match status" value="1"/>
</dbReference>
<dbReference type="PROSITE" id="PS50005">
    <property type="entry name" value="TPR"/>
    <property type="match status" value="1"/>
</dbReference>
<dbReference type="PROSITE" id="PS00185">
    <property type="entry name" value="IPNS_1"/>
    <property type="match status" value="1"/>
</dbReference>
<organism evidence="8 9">
    <name type="scientific">Cucumis melo var. makuwa</name>
    <name type="common">Oriental melon</name>
    <dbReference type="NCBI Taxonomy" id="1194695"/>
    <lineage>
        <taxon>Eukaryota</taxon>
        <taxon>Viridiplantae</taxon>
        <taxon>Streptophyta</taxon>
        <taxon>Embryophyta</taxon>
        <taxon>Tracheophyta</taxon>
        <taxon>Spermatophyta</taxon>
        <taxon>Magnoliopsida</taxon>
        <taxon>eudicotyledons</taxon>
        <taxon>Gunneridae</taxon>
        <taxon>Pentapetalae</taxon>
        <taxon>rosids</taxon>
        <taxon>fabids</taxon>
        <taxon>Cucurbitales</taxon>
        <taxon>Cucurbitaceae</taxon>
        <taxon>Benincaseae</taxon>
        <taxon>Cucumis</taxon>
    </lineage>
</organism>
<evidence type="ECO:0000256" key="5">
    <source>
        <dbReference type="ARBA" id="ARBA00023004"/>
    </source>
</evidence>
<protein>
    <submittedName>
        <fullName evidence="8">Pentatricopeptide repeat-containing protein</fullName>
    </submittedName>
</protein>
<keyword evidence="3" id="KW-0677">Repeat</keyword>
<comment type="caution">
    <text evidence="8">The sequence shown here is derived from an EMBL/GenBank/DDBJ whole genome shotgun (WGS) entry which is preliminary data.</text>
</comment>
<evidence type="ECO:0000256" key="6">
    <source>
        <dbReference type="PROSITE-ProRule" id="PRU00339"/>
    </source>
</evidence>
<keyword evidence="4" id="KW-0560">Oxidoreductase</keyword>
<reference evidence="8 9" key="1">
    <citation type="submission" date="2019-08" db="EMBL/GenBank/DDBJ databases">
        <title>Draft genome sequences of two oriental melons (Cucumis melo L. var makuwa).</title>
        <authorList>
            <person name="Kwon S.-Y."/>
        </authorList>
    </citation>
    <scope>NUCLEOTIDE SEQUENCE [LARGE SCALE GENOMIC DNA]</scope>
    <source>
        <strain evidence="9">cv. SW 3</strain>
        <tissue evidence="8">Leaf</tissue>
    </source>
</reference>
<dbReference type="Pfam" id="PF01535">
    <property type="entry name" value="PPR"/>
    <property type="match status" value="4"/>
</dbReference>
<keyword evidence="6" id="KW-0802">TPR repeat</keyword>
<dbReference type="SMART" id="SM00028">
    <property type="entry name" value="TPR"/>
    <property type="match status" value="3"/>
</dbReference>
<dbReference type="PANTHER" id="PTHR45717:SF57">
    <property type="entry name" value="PENTACOTRIPEPTIDE-REPEAT REGION OF PRORP DOMAIN-CONTAINING PROTEIN"/>
    <property type="match status" value="1"/>
</dbReference>
<feature type="repeat" description="PPR" evidence="7">
    <location>
        <begin position="670"/>
        <end position="704"/>
    </location>
</feature>
<dbReference type="InterPro" id="IPR002885">
    <property type="entry name" value="PPR_rpt"/>
</dbReference>
<dbReference type="GO" id="GO:0003729">
    <property type="term" value="F:mRNA binding"/>
    <property type="evidence" value="ECO:0007669"/>
    <property type="project" value="UniProtKB-ARBA"/>
</dbReference>
<comment type="similarity">
    <text evidence="1">Belongs to the PPR family. P subfamily.</text>
</comment>
<dbReference type="GO" id="GO:0016491">
    <property type="term" value="F:oxidoreductase activity"/>
    <property type="evidence" value="ECO:0007669"/>
    <property type="project" value="UniProtKB-KW"/>
</dbReference>
<dbReference type="InterPro" id="IPR011990">
    <property type="entry name" value="TPR-like_helical_dom_sf"/>
</dbReference>
<accession>A0A5A7UP59</accession>
<sequence length="961" mass="111728">MKLLQSVKSINLIAFRRELVNFYSTFVNDDLYRRLSPVGDPNISIVPILDQWVSEGRPVQIVELRLIIKELRVYKRYKHALEMSKWMSDKVCLPLSTADIATRMNLILRVHGLEQVEDYFNNMPSKLKRYQVHIALLNCYAHEKCVDKANALLQKIKELGFATTPHPYNIMMNLYHQIGEFERLDSLMKEMKERGLYYDRFTYSIRLSAYATASDCAGIEKITEQMESNTSIVLDWNCYVVAADAYYKVGLIDKSISMLKKSEELLAKTAENKCHAFNIYLTLYAKNGKKDETYRIWNLYKKEKVFNKGFISMITSLLILDDIKGARRICEEWETQVWETQKLSYDLRIPNLLVDAYCRAGLMEEAEVLVYEMMTVRRKFSVKSWCYIASGYLQKDQLPEAVETLKIAASLCPSKLDYVKEILAAFLDGKQDVEEVEKVVNLLREKDNSHPARDLVIVNMIQIIKKRKDLVIVNMIQIIKKRKDIPYKTLITYFLHFFLSSLLAVQMKLLQSVKPTNLIALRRGLVNFYSTFVKDNLYRRISPVGDPNISVIPVLDQWVLEGRVVQKEELQKIIKELRVYKRFKHALEISKWMSDKRYLPLSTDDVATRMNLILRVHGLEQVEDYFNNMPSQLKRYHVHIALLNCYAHEKCVDKANAFLQKIKEMGYAKSTLPYNIMMNLYHQIGEFERLDSLLKEMKEKGVYYDRFTYSIRLSAYAAASDCTGIEKMMEQMESNTSIVLDWNCYVIAANAYNKVGLIDKSVSMLKKSEGRLATDKKKGHAFNVYLKLYARNGKKDEVHRIWNLYKKEKIFNKGFISMIRSLLILDDIRGAEDIYKEWETQKLSYDVRIPNLLVDAYCRAGLIEKAEELVNEIVNVRGKFSVESWCYLASGYLQKDQLPQAVETLKKAASLCPSELNYVKEILAAFSDGKQDVEEAEKVVNLLREKDNLNPARAHDILVER</sequence>
<evidence type="ECO:0000313" key="8">
    <source>
        <dbReference type="EMBL" id="KAA0056984.1"/>
    </source>
</evidence>
<evidence type="ECO:0000256" key="7">
    <source>
        <dbReference type="PROSITE-ProRule" id="PRU00708"/>
    </source>
</evidence>
<evidence type="ECO:0000256" key="2">
    <source>
        <dbReference type="ARBA" id="ARBA00008056"/>
    </source>
</evidence>
<dbReference type="Gene3D" id="1.25.40.10">
    <property type="entry name" value="Tetratricopeptide repeat domain"/>
    <property type="match status" value="4"/>
</dbReference>
<dbReference type="SUPFAM" id="SSF48452">
    <property type="entry name" value="TPR-like"/>
    <property type="match status" value="2"/>
</dbReference>
<dbReference type="Pfam" id="PF13041">
    <property type="entry name" value="PPR_2"/>
    <property type="match status" value="2"/>
</dbReference>
<proteinExistence type="inferred from homology"/>
<dbReference type="NCBIfam" id="TIGR00756">
    <property type="entry name" value="PPR"/>
    <property type="match status" value="4"/>
</dbReference>
<evidence type="ECO:0000313" key="9">
    <source>
        <dbReference type="Proteomes" id="UP000321393"/>
    </source>
</evidence>
<feature type="repeat" description="PPR" evidence="7">
    <location>
        <begin position="164"/>
        <end position="198"/>
    </location>
</feature>
<gene>
    <name evidence="8" type="ORF">E6C27_scaffold96G001650</name>
</gene>
<dbReference type="OrthoDB" id="1890565at2759"/>
<dbReference type="GO" id="GO:0005506">
    <property type="term" value="F:iron ion binding"/>
    <property type="evidence" value="ECO:0007669"/>
    <property type="project" value="InterPro"/>
</dbReference>
<dbReference type="PROSITE" id="PS51375">
    <property type="entry name" value="PPR"/>
    <property type="match status" value="2"/>
</dbReference>
<keyword evidence="5" id="KW-0408">Iron</keyword>
<dbReference type="GO" id="GO:0005739">
    <property type="term" value="C:mitochondrion"/>
    <property type="evidence" value="ECO:0007669"/>
    <property type="project" value="TreeGrafter"/>
</dbReference>
<comment type="similarity">
    <text evidence="2">Belongs to the iron/ascorbate-dependent oxidoreductase family.</text>
</comment>
<evidence type="ECO:0000256" key="3">
    <source>
        <dbReference type="ARBA" id="ARBA00022737"/>
    </source>
</evidence>
<evidence type="ECO:0000256" key="1">
    <source>
        <dbReference type="ARBA" id="ARBA00007626"/>
    </source>
</evidence>
<feature type="repeat" description="TPR" evidence="6">
    <location>
        <begin position="882"/>
        <end position="915"/>
    </location>
</feature>
<dbReference type="Proteomes" id="UP000321393">
    <property type="component" value="Unassembled WGS sequence"/>
</dbReference>
<dbReference type="AlphaFoldDB" id="A0A5A7UP59"/>
<evidence type="ECO:0000256" key="4">
    <source>
        <dbReference type="ARBA" id="ARBA00023002"/>
    </source>
</evidence>
<dbReference type="EMBL" id="SSTE01007279">
    <property type="protein sequence ID" value="KAA0056984.1"/>
    <property type="molecule type" value="Genomic_DNA"/>
</dbReference>
<name>A0A5A7UP59_CUCMM</name>
<dbReference type="InterPro" id="IPR002057">
    <property type="entry name" value="Isopenicillin-N_synth_CS"/>
</dbReference>
<dbReference type="InterPro" id="IPR019734">
    <property type="entry name" value="TPR_rpt"/>
</dbReference>